<evidence type="ECO:0000313" key="3">
    <source>
        <dbReference type="Proteomes" id="UP001388673"/>
    </source>
</evidence>
<sequence length="335" mass="34318">MSRTTLDDTSRYFQFGGDVWSTDHHNDPLTPQYYNQTFHATTLYQAYARICWSGTDITLYGGKRANHGTYATIIDNGSPIFANGYSGPAEIPSVLYASQGLSQGSHLLVIMNEGKLDGQAGVSYWLDVDYVEFDGDAIDCSSLPDPTVTPTAITTPASVGATTTQGAAAPADPVTPTSSPDPATPTAAAVNTSPDTPTPVPGPAPQTSSPVVAAESGDLTGSGSSSTFTQTTAAIALSGNPSSTILGTSSVGSLSIASSAAATNVSIGLIKSSATADSATLGAPHISINVPVTTPGMAVAGVKTGNGGMRNMMMEGNVLSLAIMIWTWLLFRNTI</sequence>
<dbReference type="EMBL" id="JBCAWK010000007">
    <property type="protein sequence ID" value="KAK8853300.1"/>
    <property type="molecule type" value="Genomic_DNA"/>
</dbReference>
<dbReference type="Gene3D" id="2.60.120.260">
    <property type="entry name" value="Galactose-binding domain-like"/>
    <property type="match status" value="1"/>
</dbReference>
<name>A0AAW0YW72_9TREE</name>
<evidence type="ECO:0000313" key="2">
    <source>
        <dbReference type="EMBL" id="KAK8853300.1"/>
    </source>
</evidence>
<organism evidence="2 3">
    <name type="scientific">Kwoniella newhampshirensis</name>
    <dbReference type="NCBI Taxonomy" id="1651941"/>
    <lineage>
        <taxon>Eukaryota</taxon>
        <taxon>Fungi</taxon>
        <taxon>Dikarya</taxon>
        <taxon>Basidiomycota</taxon>
        <taxon>Agaricomycotina</taxon>
        <taxon>Tremellomycetes</taxon>
        <taxon>Tremellales</taxon>
        <taxon>Cryptococcaceae</taxon>
        <taxon>Kwoniella</taxon>
    </lineage>
</organism>
<dbReference type="Proteomes" id="UP001388673">
    <property type="component" value="Unassembled WGS sequence"/>
</dbReference>
<dbReference type="AlphaFoldDB" id="A0AAW0YW72"/>
<dbReference type="KEGG" id="kne:92181262"/>
<evidence type="ECO:0000256" key="1">
    <source>
        <dbReference type="SAM" id="MobiDB-lite"/>
    </source>
</evidence>
<accession>A0AAW0YW72</accession>
<proteinExistence type="predicted"/>
<reference evidence="2 3" key="1">
    <citation type="journal article" date="2024" name="bioRxiv">
        <title>Comparative genomics of Cryptococcus and Kwoniella reveals pathogenesis evolution and contrasting karyotype dynamics via intercentromeric recombination or chromosome fusion.</title>
        <authorList>
            <person name="Coelho M.A."/>
            <person name="David-Palma M."/>
            <person name="Shea T."/>
            <person name="Bowers K."/>
            <person name="McGinley-Smith S."/>
            <person name="Mohammad A.W."/>
            <person name="Gnirke A."/>
            <person name="Yurkov A.M."/>
            <person name="Nowrousian M."/>
            <person name="Sun S."/>
            <person name="Cuomo C.A."/>
            <person name="Heitman J."/>
        </authorList>
    </citation>
    <scope>NUCLEOTIDE SEQUENCE [LARGE SCALE GENOMIC DNA]</scope>
    <source>
        <strain evidence="2 3">CBS 13917</strain>
    </source>
</reference>
<keyword evidence="3" id="KW-1185">Reference proteome</keyword>
<dbReference type="RefSeq" id="XP_066802486.1">
    <property type="nucleotide sequence ID" value="XM_066947107.1"/>
</dbReference>
<feature type="compositionally biased region" description="Low complexity" evidence="1">
    <location>
        <begin position="216"/>
        <end position="226"/>
    </location>
</feature>
<comment type="caution">
    <text evidence="2">The sequence shown here is derived from an EMBL/GenBank/DDBJ whole genome shotgun (WGS) entry which is preliminary data.</text>
</comment>
<dbReference type="GeneID" id="92181262"/>
<protein>
    <submittedName>
        <fullName evidence="2">Uncharacterized protein</fullName>
    </submittedName>
</protein>
<feature type="compositionally biased region" description="Low complexity" evidence="1">
    <location>
        <begin position="149"/>
        <end position="195"/>
    </location>
</feature>
<feature type="region of interest" description="Disordered" evidence="1">
    <location>
        <begin position="149"/>
        <end position="226"/>
    </location>
</feature>
<gene>
    <name evidence="2" type="ORF">IAR55_004004</name>
</gene>